<feature type="region of interest" description="Disordered" evidence="13">
    <location>
        <begin position="422"/>
        <end position="448"/>
    </location>
</feature>
<dbReference type="Gene3D" id="3.40.50.300">
    <property type="entry name" value="P-loop containing nucleotide triphosphate hydrolases"/>
    <property type="match status" value="1"/>
</dbReference>
<feature type="transmembrane region" description="Helical" evidence="14">
    <location>
        <begin position="59"/>
        <end position="78"/>
    </location>
</feature>
<dbReference type="InterPro" id="IPR017927">
    <property type="entry name" value="FAD-bd_FR_type"/>
</dbReference>
<protein>
    <recommendedName>
        <fullName evidence="20">FAD-binding FR-type domain-containing protein</fullName>
    </recommendedName>
</protein>
<dbReference type="Pfam" id="PF00005">
    <property type="entry name" value="ABC_tran"/>
    <property type="match status" value="1"/>
</dbReference>
<gene>
    <name evidence="18" type="ORF">CTheo_2238</name>
</gene>
<feature type="transmembrane region" description="Helical" evidence="14">
    <location>
        <begin position="677"/>
        <end position="701"/>
    </location>
</feature>
<evidence type="ECO:0000256" key="11">
    <source>
        <dbReference type="ARBA" id="ARBA00023136"/>
    </source>
</evidence>
<keyword evidence="10" id="KW-0406">Ion transport</keyword>
<keyword evidence="10" id="KW-0813">Transport</keyword>
<evidence type="ECO:0000256" key="5">
    <source>
        <dbReference type="ARBA" id="ARBA00022741"/>
    </source>
</evidence>
<dbReference type="InterPro" id="IPR046530">
    <property type="entry name" value="BIM1-like_dom"/>
</dbReference>
<evidence type="ECO:0000256" key="3">
    <source>
        <dbReference type="ARBA" id="ARBA00010186"/>
    </source>
</evidence>
<dbReference type="PANTHER" id="PTHR11225:SF4">
    <property type="entry name" value="NUCLEAR PORE COMPLEX PROTEIN NUP93"/>
    <property type="match status" value="1"/>
</dbReference>
<dbReference type="SUPFAM" id="SSF52343">
    <property type="entry name" value="Ferredoxin reductase-like, C-terminal NADP-linked domain"/>
    <property type="match status" value="1"/>
</dbReference>
<dbReference type="GO" id="GO:0005375">
    <property type="term" value="F:copper ion transmembrane transporter activity"/>
    <property type="evidence" value="ECO:0007669"/>
    <property type="project" value="InterPro"/>
</dbReference>
<dbReference type="InterPro" id="IPR007231">
    <property type="entry name" value="Nucleoporin_int_Nup93/Nic96"/>
</dbReference>
<evidence type="ECO:0000313" key="18">
    <source>
        <dbReference type="EMBL" id="KAB5594308.1"/>
    </source>
</evidence>
<feature type="domain" description="FAD-binding FR-type" evidence="17">
    <location>
        <begin position="799"/>
        <end position="934"/>
    </location>
</feature>
<feature type="compositionally biased region" description="Low complexity" evidence="13">
    <location>
        <begin position="422"/>
        <end position="444"/>
    </location>
</feature>
<feature type="domain" description="ABC transporter" evidence="16">
    <location>
        <begin position="2483"/>
        <end position="2767"/>
    </location>
</feature>
<feature type="signal peptide" evidence="15">
    <location>
        <begin position="1"/>
        <end position="20"/>
    </location>
</feature>
<reference evidence="18 19" key="1">
    <citation type="journal article" date="2019" name="Fungal Biol. Biotechnol.">
        <title>Draft genome sequence of fastidious pathogen Ceratobasidium theobromae, which causes vascular-streak dieback in Theobroma cacao.</title>
        <authorList>
            <person name="Ali S.S."/>
            <person name="Asman A."/>
            <person name="Shao J."/>
            <person name="Firmansyah A.P."/>
            <person name="Susilo A.W."/>
            <person name="Rosmana A."/>
            <person name="McMahon P."/>
            <person name="Junaid M."/>
            <person name="Guest D."/>
            <person name="Kheng T.Y."/>
            <person name="Meinhardt L.W."/>
            <person name="Bailey B.A."/>
        </authorList>
    </citation>
    <scope>NUCLEOTIDE SEQUENCE [LARGE SCALE GENOMIC DNA]</scope>
    <source>
        <strain evidence="18 19">CT2</strain>
    </source>
</reference>
<dbReference type="SMART" id="SM00382">
    <property type="entry name" value="AAA"/>
    <property type="match status" value="1"/>
</dbReference>
<dbReference type="InterPro" id="IPR017871">
    <property type="entry name" value="ABC_transporter-like_CS"/>
</dbReference>
<evidence type="ECO:0000259" key="16">
    <source>
        <dbReference type="PROSITE" id="PS50893"/>
    </source>
</evidence>
<dbReference type="EMBL" id="SSOP01000022">
    <property type="protein sequence ID" value="KAB5594308.1"/>
    <property type="molecule type" value="Genomic_DNA"/>
</dbReference>
<feature type="transmembrane region" description="Helical" evidence="14">
    <location>
        <begin position="776"/>
        <end position="797"/>
    </location>
</feature>
<feature type="region of interest" description="Disordered" evidence="13">
    <location>
        <begin position="110"/>
        <end position="136"/>
    </location>
</feature>
<dbReference type="Pfam" id="PF08030">
    <property type="entry name" value="NAD_binding_6"/>
    <property type="match status" value="1"/>
</dbReference>
<dbReference type="Pfam" id="PF04097">
    <property type="entry name" value="Nic96"/>
    <property type="match status" value="1"/>
</dbReference>
<dbReference type="SUPFAM" id="SSF90123">
    <property type="entry name" value="ABC transporter transmembrane region"/>
    <property type="match status" value="1"/>
</dbReference>
<organism evidence="18 19">
    <name type="scientific">Ceratobasidium theobromae</name>
    <dbReference type="NCBI Taxonomy" id="1582974"/>
    <lineage>
        <taxon>Eukaryota</taxon>
        <taxon>Fungi</taxon>
        <taxon>Dikarya</taxon>
        <taxon>Basidiomycota</taxon>
        <taxon>Agaricomycotina</taxon>
        <taxon>Agaricomycetes</taxon>
        <taxon>Cantharellales</taxon>
        <taxon>Ceratobasidiaceae</taxon>
        <taxon>Ceratobasidium</taxon>
    </lineage>
</organism>
<dbReference type="PROSITE" id="PS00211">
    <property type="entry name" value="ABC_TRANSPORTER_1"/>
    <property type="match status" value="1"/>
</dbReference>
<dbReference type="GO" id="GO:0006606">
    <property type="term" value="P:protein import into nucleus"/>
    <property type="evidence" value="ECO:0007669"/>
    <property type="project" value="TreeGrafter"/>
</dbReference>
<dbReference type="InterPro" id="IPR013121">
    <property type="entry name" value="Fe_red_NAD-bd_6"/>
</dbReference>
<keyword evidence="4 14" id="KW-0812">Transmembrane</keyword>
<name>A0A5N5QRP4_9AGAM</name>
<feature type="compositionally biased region" description="Polar residues" evidence="13">
    <location>
        <begin position="121"/>
        <end position="131"/>
    </location>
</feature>
<evidence type="ECO:0000256" key="6">
    <source>
        <dbReference type="ARBA" id="ARBA00022840"/>
    </source>
</evidence>
<dbReference type="InterPro" id="IPR027417">
    <property type="entry name" value="P-loop_NTPase"/>
</dbReference>
<sequence length="2776" mass="304052">MSVAMNVLAVLAILPLYVSAQHVHGGSSDGSGGVAMIPYLHFTPGDALFFKEWVPKSSGAVGGACVGLFMLAVLQRCVTGMRGIMDQHWKQRSDALVAARFVRIREPPASTDKVSEEGNCCTGTSEATTESVPAPAPPRPTLPPFIWSHELARGGMQILQSFFGYALMLAVMTFNAAYILSVLLGLGVGEVLFGRFAHGMAHAAMSQGILPKLQLVDQAIEHCAGVDRCFRNHKGIKGLGSVLSFIPTPIYLQSAASPFTLSNMMTRVFAMAALVASAAAHFTLEWPQTRGFDEDIENQFCGGFTNVGRRSPFPLGASGVVINSAHDTANAIVLISFDSNPQNITQFSNSSNGAQLTNFIKLSKQGEACLPVNVQSLGLSNVGNGTNATIQIQFDGGDGNLYQCADVTLLSSFTAPSNVTCASSATGSASTTSTAPTSTSTSSSNGALGTRAQAGLARQWKTPGTPSAITRDQTLHPHKPWGIISTERIQAAGLFPFLISLETVAEHWWLKPHEFLVWPQRTVMSLDGAPVAPPELQIYNSYVIDPQYARYFTIAWTSTLAAFTVLNAPTLVRSIRRQRLPSVKGLWEDLSGYQLIQPVGGKRQADVSATALTANKSSLRRAYVLVSSTVQTVSLRCWPRMCIDLGQLILLAGITVAAILCLTQASQLKSNSNRAGFMALSLLTPTFLFASKNSPAALLLGKGYEKLNWVHRWAGRLLFLMATVHGSLWINNRIRNGQVALLRTGTKEREGQAAYGILCMIVLLSLRPVRVYGYQFFYLSHVLGYVSFFIMICYHTPYSEPWIYPPIAFWGFDLVLRLMRFRFKDAYLTAVDQQMTFIRIPDIQGGWIAGQHVRLRVFFNGRPFESHPLTILNADSSTTVLPPSSPTSAGITLGARAVGDWTRALNQLAAQHAAQGDLRVTVMLDGPYGGLSFDLGDYETVLLVAGGSGATFTLGVLDDIVGRVIRHGRAKGEKTRFIKFVWFMRSYGCVSWFAPIFAQLAEACHGTSLSISFHFYVTCLCNPSALLPIRNSTIEQSKPSIEDLLAPLLGTGATDSEKGAAFSTTEGVAVAASGPEYLICHTRNAVAKVGPSTALRVGGIRVHTELQLDTQCTMAEDLNAILATSRGLVAHLPRPDLPSINLSLDQIEAQSRRLVSKQPVAPGTGGKATYLLAGGNVDANAHADLVANLNTAATFAPLTQLHDADVSGYLRHSHEQTLIACIEEGRRETEQEFYRVLDERVRRDWEARKKKIFDELGKVNVGDNTRDPSSLRESALGRTIRGSGVSVVSQPATSLPMFHKMTDYGNVIRGLNQARLAGTAYPIVSNLIQVAQKYAGVGISLELLLSIYSRFEQSAPNIAPTLELLRHIVAEPPSLSLPSSHSQAHILNTPLLERTFARAHLGNQDSQAAAELRTRIANGARVGLEKQYLDFVDATIQRDPANAAIGGDPSISNRIMGYLRCVFYRGGRWDEDLEFLRGKPVWAHIFYLIRTGHLREALDVANESADALERSEQYFLSYLKAWVESSDRRLPKILRDRLQTTYNSHILHSPNADPFKVALFKLIGRLDPTRRAVRRATNTAEDWIWFQLAMVDEEEGNGLRELGKVLEGYGEKHFEGAGPAKRGMWARVLMVCGLFEQSIAALYENPDHRVEAVHIAVALAYYGLLRVPSTAESSQVDILTSVPFQPPALNLALLITRYIKPSMTSDPKAAVQHAYCISLSHDQENGVGKEQVDYARELTRRIIVAAPAGWEDLVGGLRPDGTRYSGAVEHDMPLLHLKNSEEYRDVIVLPAAQLCETDHKLIAAIRLYNLAGKSNVVLSCLNRALGDSLGEVDAGGEAAKELETSARQILAHYERRGEALDQAQVRIIRKLLKARQAIALSVAGDLEGALAALDNPDLLPLDAETSTIARRAEEFRDQDDALTHNIGHLLILAMSILYQIHAQAKGAQYGDAGKQSTLNIVKKKTRALISFAGMLKYSFEYRITGFKMQSELRFRGPPPGPPGPRLGSPPPGPPPEMGGMDAPPPPPFLGPLDGAPPFPHGPPPGPPPESNASRGFDPTDSATSRHTNLGVWDYYEEIPPKLNRVPIVKIYRRLTQGLGGAPYAWRLLKDVLQLAPMLVSLYLACIALNSAMPAVTLYYSSRMFQVIKDAVETRNVDSSLLIQIAVARGVSAFVQRACVYGMQRLAPVISLRVRAYFAEYILQAHARLDVPTFDDSEVRSLLETVASDRSGPWEALSESFNIGSIGLELFAEALVLWKIIMDSSDSLLLAVLCLIGPLASWWSRDIRRPDGAWVAKVNNEDYVRMQGLKKVATERNHRKELVAGNLQEYITQEYRNARVKVGDNAQDFWEARRYMQTKKAGNPISLAMPLLRDLPQASIVFALRAIHTPASIPLSLAQLDLVQRNVTSFSLQLENCSHIVEGISYSFQSIQSLYSIIDIPNHVPDAPPDAEPLAISDEKIKGLSIEFKYGTLFLFVGSRLNPPLSRNVSFKYPGTSKFVIKNMSFTIKPGQLCVIVGENGAAKSTSLKLILRLYEVDEGTILINGRDIRTIPLKSLRQCAAVLFQDFSNFPLSVRENIAMGSPLHAHDDARIEEAARLGGASEFIHTLPEEMETYLSRPVRDMAGGLGVGQHILFGQQFNTSGGGGWGKNKKSGKRGGRAQDMEVSGGQQQRLALSRTFMRSNDENVRLWMFDEPSASLDPLAEFNLFERLRGMRGTNTMIFSTHRYGGLTRYADLILYLKDAHVAEMGTHEELMALEGDYAKLYNVQAQAFRSDT</sequence>
<feature type="compositionally biased region" description="Basic residues" evidence="13">
    <location>
        <begin position="2649"/>
        <end position="2658"/>
    </location>
</feature>
<dbReference type="PANTHER" id="PTHR11225">
    <property type="entry name" value="NUCLEAR PORE COMPLEX PROTEIN NUP93 NUCLEOPORIN NUP93 DEAD EYE PROTEIN"/>
    <property type="match status" value="1"/>
</dbReference>
<evidence type="ECO:0000259" key="17">
    <source>
        <dbReference type="PROSITE" id="PS51384"/>
    </source>
</evidence>
<dbReference type="InterPro" id="IPR007274">
    <property type="entry name" value="Cop_transporter"/>
</dbReference>
<dbReference type="SFLD" id="SFLDS00052">
    <property type="entry name" value="Ferric_Reductase_Domain"/>
    <property type="match status" value="1"/>
</dbReference>
<dbReference type="InterPro" id="IPR003439">
    <property type="entry name" value="ABC_transporter-like_ATP-bd"/>
</dbReference>
<evidence type="ECO:0000256" key="15">
    <source>
        <dbReference type="SAM" id="SignalP"/>
    </source>
</evidence>
<feature type="transmembrane region" description="Helical" evidence="14">
    <location>
        <begin position="713"/>
        <end position="732"/>
    </location>
</feature>
<dbReference type="InterPro" id="IPR003593">
    <property type="entry name" value="AAA+_ATPase"/>
</dbReference>
<keyword evidence="12" id="KW-0539">Nucleus</keyword>
<evidence type="ECO:0000256" key="8">
    <source>
        <dbReference type="ARBA" id="ARBA00022989"/>
    </source>
</evidence>
<evidence type="ECO:0000256" key="10">
    <source>
        <dbReference type="ARBA" id="ARBA00023065"/>
    </source>
</evidence>
<evidence type="ECO:0000256" key="12">
    <source>
        <dbReference type="ARBA" id="ARBA00023242"/>
    </source>
</evidence>
<dbReference type="PROSITE" id="PS51384">
    <property type="entry name" value="FAD_FR"/>
    <property type="match status" value="1"/>
</dbReference>
<dbReference type="PROSITE" id="PS50893">
    <property type="entry name" value="ABC_TRANSPORTER_2"/>
    <property type="match status" value="1"/>
</dbReference>
<keyword evidence="9" id="KW-0560">Oxidoreductase</keyword>
<dbReference type="Gene3D" id="3.40.50.80">
    <property type="entry name" value="Nucleotide-binding domain of ferredoxin-NADP reductase (FNR) module"/>
    <property type="match status" value="1"/>
</dbReference>
<keyword evidence="6" id="KW-0067">ATP-binding</keyword>
<evidence type="ECO:0008006" key="20">
    <source>
        <dbReference type="Google" id="ProtNLM"/>
    </source>
</evidence>
<dbReference type="GO" id="GO:0005643">
    <property type="term" value="C:nuclear pore"/>
    <property type="evidence" value="ECO:0007669"/>
    <property type="project" value="InterPro"/>
</dbReference>
<dbReference type="InterPro" id="IPR036640">
    <property type="entry name" value="ABC1_TM_sf"/>
</dbReference>
<dbReference type="SFLD" id="SFLDG01168">
    <property type="entry name" value="Ferric_reductase_subgroup_(FRE"/>
    <property type="match status" value="1"/>
</dbReference>
<dbReference type="Gene3D" id="1.20.1560.10">
    <property type="entry name" value="ABC transporter type 1, transmembrane domain"/>
    <property type="match status" value="1"/>
</dbReference>
<keyword evidence="11 14" id="KW-0472">Membrane</keyword>
<evidence type="ECO:0000256" key="9">
    <source>
        <dbReference type="ARBA" id="ARBA00023002"/>
    </source>
</evidence>
<dbReference type="InterPro" id="IPR039261">
    <property type="entry name" value="FNR_nucleotide-bd"/>
</dbReference>
<dbReference type="GO" id="GO:0016491">
    <property type="term" value="F:oxidoreductase activity"/>
    <property type="evidence" value="ECO:0007669"/>
    <property type="project" value="UniProtKB-KW"/>
</dbReference>
<feature type="region of interest" description="Disordered" evidence="13">
    <location>
        <begin position="2643"/>
        <end position="2667"/>
    </location>
</feature>
<comment type="caution">
    <text evidence="18">The sequence shown here is derived from an EMBL/GenBank/DDBJ whole genome shotgun (WGS) entry which is preliminary data.</text>
</comment>
<keyword evidence="15" id="KW-0732">Signal</keyword>
<evidence type="ECO:0000256" key="7">
    <source>
        <dbReference type="ARBA" id="ARBA00022982"/>
    </source>
</evidence>
<evidence type="ECO:0000256" key="1">
    <source>
        <dbReference type="ARBA" id="ARBA00004141"/>
    </source>
</evidence>
<dbReference type="GO" id="GO:0016973">
    <property type="term" value="P:poly(A)+ mRNA export from nucleus"/>
    <property type="evidence" value="ECO:0007669"/>
    <property type="project" value="TreeGrafter"/>
</dbReference>
<dbReference type="OrthoDB" id="1918363at2759"/>
<evidence type="ECO:0000256" key="14">
    <source>
        <dbReference type="SAM" id="Phobius"/>
    </source>
</evidence>
<evidence type="ECO:0000256" key="4">
    <source>
        <dbReference type="ARBA" id="ARBA00022692"/>
    </source>
</evidence>
<dbReference type="GO" id="GO:0005524">
    <property type="term" value="F:ATP binding"/>
    <property type="evidence" value="ECO:0007669"/>
    <property type="project" value="UniProtKB-KW"/>
</dbReference>
<dbReference type="Pfam" id="PF04145">
    <property type="entry name" value="Ctr"/>
    <property type="match status" value="1"/>
</dbReference>
<feature type="transmembrane region" description="Helical" evidence="14">
    <location>
        <begin position="162"/>
        <end position="186"/>
    </location>
</feature>
<evidence type="ECO:0000256" key="2">
    <source>
        <dbReference type="ARBA" id="ARBA00004259"/>
    </source>
</evidence>
<evidence type="ECO:0000256" key="13">
    <source>
        <dbReference type="SAM" id="MobiDB-lite"/>
    </source>
</evidence>
<dbReference type="InterPro" id="IPR013130">
    <property type="entry name" value="Fe3_Rdtase_TM_dom"/>
</dbReference>
<keyword evidence="5" id="KW-0547">Nucleotide-binding</keyword>
<feature type="chain" id="PRO_5024462369" description="FAD-binding FR-type domain-containing protein" evidence="15">
    <location>
        <begin position="21"/>
        <end position="2776"/>
    </location>
</feature>
<dbReference type="GO" id="GO:0017056">
    <property type="term" value="F:structural constituent of nuclear pore"/>
    <property type="evidence" value="ECO:0007669"/>
    <property type="project" value="InterPro"/>
</dbReference>
<evidence type="ECO:0000313" key="19">
    <source>
        <dbReference type="Proteomes" id="UP000383932"/>
    </source>
</evidence>
<proteinExistence type="inferred from homology"/>
<accession>A0A5N5QRP4</accession>
<keyword evidence="8 14" id="KW-1133">Transmembrane helix</keyword>
<keyword evidence="7" id="KW-0249">Electron transport</keyword>
<dbReference type="GO" id="GO:0016020">
    <property type="term" value="C:membrane"/>
    <property type="evidence" value="ECO:0007669"/>
    <property type="project" value="UniProtKB-SubCell"/>
</dbReference>
<comment type="subcellular location">
    <subcellularLocation>
        <location evidence="1">Membrane</location>
        <topology evidence="1">Multi-pass membrane protein</topology>
    </subcellularLocation>
    <subcellularLocation>
        <location evidence="2">Nucleus envelope</location>
    </subcellularLocation>
</comment>
<feature type="region of interest" description="Disordered" evidence="13">
    <location>
        <begin position="1992"/>
        <end position="2062"/>
    </location>
</feature>
<dbReference type="CDD" id="cd21176">
    <property type="entry name" value="LPMO_auxiliary-like"/>
    <property type="match status" value="1"/>
</dbReference>
<dbReference type="GO" id="GO:0016887">
    <property type="term" value="F:ATP hydrolysis activity"/>
    <property type="evidence" value="ECO:0007669"/>
    <property type="project" value="InterPro"/>
</dbReference>
<dbReference type="SUPFAM" id="SSF52540">
    <property type="entry name" value="P-loop containing nucleoside triphosphate hydrolases"/>
    <property type="match status" value="1"/>
</dbReference>
<dbReference type="InterPro" id="IPR013112">
    <property type="entry name" value="FAD-bd_8"/>
</dbReference>
<dbReference type="Pfam" id="PF20238">
    <property type="entry name" value="BIM1-like_dom"/>
    <property type="match status" value="1"/>
</dbReference>
<dbReference type="Pfam" id="PF01794">
    <property type="entry name" value="Ferric_reduct"/>
    <property type="match status" value="1"/>
</dbReference>
<feature type="compositionally biased region" description="Pro residues" evidence="13">
    <location>
        <begin position="1996"/>
        <end position="2049"/>
    </location>
</feature>
<feature type="transmembrane region" description="Helical" evidence="14">
    <location>
        <begin position="645"/>
        <end position="665"/>
    </location>
</feature>
<dbReference type="CDD" id="cd06186">
    <property type="entry name" value="NOX_Duox_like_FAD_NADP"/>
    <property type="match status" value="1"/>
</dbReference>
<dbReference type="Proteomes" id="UP000383932">
    <property type="component" value="Unassembled WGS sequence"/>
</dbReference>
<keyword evidence="19" id="KW-1185">Reference proteome</keyword>
<comment type="similarity">
    <text evidence="3">Belongs to the nucleoporin interacting component (NIC) family.</text>
</comment>
<dbReference type="Pfam" id="PF08022">
    <property type="entry name" value="FAD_binding_8"/>
    <property type="match status" value="1"/>
</dbReference>